<evidence type="ECO:0000256" key="9">
    <source>
        <dbReference type="ARBA" id="ARBA00023136"/>
    </source>
</evidence>
<feature type="transmembrane region" description="Helical" evidence="14">
    <location>
        <begin position="261"/>
        <end position="282"/>
    </location>
</feature>
<dbReference type="InterPro" id="IPR003524">
    <property type="entry name" value="PNAcMuramoyl-5peptid_Trfase"/>
</dbReference>
<comment type="similarity">
    <text evidence="2">Belongs to the glycosyltransferase 4 family. MraY subfamily.</text>
</comment>
<dbReference type="Pfam" id="PF10555">
    <property type="entry name" value="MraY_sig1"/>
    <property type="match status" value="1"/>
</dbReference>
<evidence type="ECO:0000256" key="12">
    <source>
        <dbReference type="NCBIfam" id="TIGR00445"/>
    </source>
</evidence>
<dbReference type="GO" id="GO:0009252">
    <property type="term" value="P:peptidoglycan biosynthetic process"/>
    <property type="evidence" value="ECO:0007669"/>
    <property type="project" value="UniProtKB-UniRule"/>
</dbReference>
<comment type="subcellular location">
    <subcellularLocation>
        <location evidence="1">Membrane</location>
        <topology evidence="1">Multi-pass membrane protein</topology>
    </subcellularLocation>
</comment>
<keyword evidence="3" id="KW-0132">Cell division</keyword>
<feature type="transmembrane region" description="Helical" evidence="14">
    <location>
        <begin position="96"/>
        <end position="114"/>
    </location>
</feature>
<name>A0A7V2WSW2_9BACT</name>
<keyword evidence="7" id="KW-0573">Peptidoglycan synthesis</keyword>
<evidence type="ECO:0000256" key="10">
    <source>
        <dbReference type="ARBA" id="ARBA00023306"/>
    </source>
</evidence>
<feature type="transmembrane region" description="Helical" evidence="14">
    <location>
        <begin position="198"/>
        <end position="217"/>
    </location>
</feature>
<evidence type="ECO:0000256" key="14">
    <source>
        <dbReference type="SAM" id="Phobius"/>
    </source>
</evidence>
<comment type="cofactor">
    <cofactor evidence="13">
        <name>Mg(2+)</name>
        <dbReference type="ChEBI" id="CHEBI:18420"/>
    </cofactor>
</comment>
<dbReference type="EC" id="2.7.8.13" evidence="12"/>
<feature type="non-terminal residue" evidence="15">
    <location>
        <position position="287"/>
    </location>
</feature>
<dbReference type="GO" id="GO:0046872">
    <property type="term" value="F:metal ion binding"/>
    <property type="evidence" value="ECO:0007669"/>
    <property type="project" value="UniProtKB-KW"/>
</dbReference>
<keyword evidence="6" id="KW-0133">Cell shape</keyword>
<evidence type="ECO:0000256" key="13">
    <source>
        <dbReference type="PIRSR" id="PIRSR600715-1"/>
    </source>
</evidence>
<evidence type="ECO:0000256" key="8">
    <source>
        <dbReference type="ARBA" id="ARBA00022989"/>
    </source>
</evidence>
<dbReference type="CDD" id="cd06852">
    <property type="entry name" value="GT_MraY"/>
    <property type="match status" value="1"/>
</dbReference>
<dbReference type="PROSITE" id="PS01347">
    <property type="entry name" value="MRAY_1"/>
    <property type="match status" value="1"/>
</dbReference>
<sequence length="287" mass="31490">MLYHLLIPLHTIWPIFNVFRYITFRSIYAAVTALLIVLVFGPRFIEKMREIKAGQAIRDDGPKSHLKKQGTPSMGGVLIIGAVLISTLLWANLKNVYVWLVLWVLVSFGAIGLIDDIKKVRFRDPKGLSGRWKLFFQVLISLTFGMVLYRFHLVDSSLSVPFLKDVHPELGPLYLPFIVLVMTGTSNAVNLTDGLDGLAIGPFIVCAAVYTLFAYLSGHAELSRYLLIPHVRGAGELAVLCSALVGAGLGFLWYNAYPAEIFMGDVGSLSLGGALGAVAIIVKQELL</sequence>
<organism evidence="15">
    <name type="scientific">Dissulfuribacter thermophilus</name>
    <dbReference type="NCBI Taxonomy" id="1156395"/>
    <lineage>
        <taxon>Bacteria</taxon>
        <taxon>Pseudomonadati</taxon>
        <taxon>Thermodesulfobacteriota</taxon>
        <taxon>Dissulfuribacteria</taxon>
        <taxon>Dissulfuribacterales</taxon>
        <taxon>Dissulfuribacteraceae</taxon>
        <taxon>Dissulfuribacter</taxon>
    </lineage>
</organism>
<feature type="transmembrane region" description="Helical" evidence="14">
    <location>
        <begin position="237"/>
        <end position="254"/>
    </location>
</feature>
<dbReference type="AlphaFoldDB" id="A0A7V2WSW2"/>
<dbReference type="EMBL" id="DRND01000171">
    <property type="protein sequence ID" value="HFC46646.1"/>
    <property type="molecule type" value="Genomic_DNA"/>
</dbReference>
<evidence type="ECO:0000256" key="5">
    <source>
        <dbReference type="ARBA" id="ARBA00022692"/>
    </source>
</evidence>
<keyword evidence="5 14" id="KW-0812">Transmembrane</keyword>
<proteinExistence type="inferred from homology"/>
<keyword evidence="4 15" id="KW-0808">Transferase</keyword>
<evidence type="ECO:0000256" key="6">
    <source>
        <dbReference type="ARBA" id="ARBA00022960"/>
    </source>
</evidence>
<evidence type="ECO:0000256" key="2">
    <source>
        <dbReference type="ARBA" id="ARBA00005583"/>
    </source>
</evidence>
<dbReference type="InterPro" id="IPR000715">
    <property type="entry name" value="Glycosyl_transferase_4"/>
</dbReference>
<dbReference type="NCBIfam" id="TIGR00445">
    <property type="entry name" value="mraY"/>
    <property type="match status" value="1"/>
</dbReference>
<evidence type="ECO:0000256" key="4">
    <source>
        <dbReference type="ARBA" id="ARBA00022679"/>
    </source>
</evidence>
<dbReference type="GO" id="GO:0008963">
    <property type="term" value="F:phospho-N-acetylmuramoyl-pentapeptide-transferase activity"/>
    <property type="evidence" value="ECO:0007669"/>
    <property type="project" value="UniProtKB-UniRule"/>
</dbReference>
<feature type="transmembrane region" description="Helical" evidence="14">
    <location>
        <begin position="26"/>
        <end position="45"/>
    </location>
</feature>
<keyword evidence="8 14" id="KW-1133">Transmembrane helix</keyword>
<dbReference type="GO" id="GO:0051301">
    <property type="term" value="P:cell division"/>
    <property type="evidence" value="ECO:0007669"/>
    <property type="project" value="UniProtKB-KW"/>
</dbReference>
<dbReference type="PANTHER" id="PTHR22926:SF5">
    <property type="entry name" value="PHOSPHO-N-ACETYLMURAMOYL-PENTAPEPTIDE-TRANSFERASE HOMOLOG"/>
    <property type="match status" value="1"/>
</dbReference>
<keyword evidence="11" id="KW-0961">Cell wall biogenesis/degradation</keyword>
<gene>
    <name evidence="15" type="primary">mraY</name>
    <name evidence="15" type="ORF">ENJ63_02055</name>
</gene>
<feature type="binding site" evidence="13">
    <location>
        <position position="190"/>
    </location>
    <ligand>
        <name>Mg(2+)</name>
        <dbReference type="ChEBI" id="CHEBI:18420"/>
    </ligand>
</feature>
<dbReference type="InterPro" id="IPR018480">
    <property type="entry name" value="PNAcMuramoyl-5peptid_Trfase_CS"/>
</dbReference>
<feature type="binding site" evidence="13">
    <location>
        <position position="265"/>
    </location>
    <ligand>
        <name>Mg(2+)</name>
        <dbReference type="ChEBI" id="CHEBI:18420"/>
    </ligand>
</feature>
<keyword evidence="13" id="KW-0460">Magnesium</keyword>
<evidence type="ECO:0000256" key="7">
    <source>
        <dbReference type="ARBA" id="ARBA00022984"/>
    </source>
</evidence>
<dbReference type="Proteomes" id="UP000885797">
    <property type="component" value="Unassembled WGS sequence"/>
</dbReference>
<comment type="caution">
    <text evidence="15">The sequence shown here is derived from an EMBL/GenBank/DDBJ whole genome shotgun (WGS) entry which is preliminary data.</text>
</comment>
<evidence type="ECO:0000256" key="3">
    <source>
        <dbReference type="ARBA" id="ARBA00022618"/>
    </source>
</evidence>
<dbReference type="GO" id="GO:0005886">
    <property type="term" value="C:plasma membrane"/>
    <property type="evidence" value="ECO:0007669"/>
    <property type="project" value="TreeGrafter"/>
</dbReference>
<feature type="transmembrane region" description="Helical" evidence="14">
    <location>
        <begin position="173"/>
        <end position="191"/>
    </location>
</feature>
<accession>A0A7V2WSW2</accession>
<evidence type="ECO:0000313" key="15">
    <source>
        <dbReference type="EMBL" id="HFC46646.1"/>
    </source>
</evidence>
<dbReference type="PROSITE" id="PS01348">
    <property type="entry name" value="MRAY_2"/>
    <property type="match status" value="1"/>
</dbReference>
<keyword evidence="10" id="KW-0131">Cell cycle</keyword>
<evidence type="ECO:0000256" key="1">
    <source>
        <dbReference type="ARBA" id="ARBA00004141"/>
    </source>
</evidence>
<feature type="transmembrane region" description="Helical" evidence="14">
    <location>
        <begin position="73"/>
        <end position="90"/>
    </location>
</feature>
<feature type="transmembrane region" description="Helical" evidence="14">
    <location>
        <begin position="134"/>
        <end position="153"/>
    </location>
</feature>
<keyword evidence="9 14" id="KW-0472">Membrane</keyword>
<evidence type="ECO:0000256" key="11">
    <source>
        <dbReference type="ARBA" id="ARBA00023316"/>
    </source>
</evidence>
<reference evidence="15" key="1">
    <citation type="journal article" date="2020" name="mSystems">
        <title>Genome- and Community-Level Interaction Insights into Carbon Utilization and Element Cycling Functions of Hydrothermarchaeota in Hydrothermal Sediment.</title>
        <authorList>
            <person name="Zhou Z."/>
            <person name="Liu Y."/>
            <person name="Xu W."/>
            <person name="Pan J."/>
            <person name="Luo Z.H."/>
            <person name="Li M."/>
        </authorList>
    </citation>
    <scope>NUCLEOTIDE SEQUENCE [LARGE SCALE GENOMIC DNA]</scope>
    <source>
        <strain evidence="15">HyVt-503</strain>
    </source>
</reference>
<keyword evidence="13" id="KW-0479">Metal-binding</keyword>
<dbReference type="GO" id="GO:0008360">
    <property type="term" value="P:regulation of cell shape"/>
    <property type="evidence" value="ECO:0007669"/>
    <property type="project" value="UniProtKB-KW"/>
</dbReference>
<protein>
    <recommendedName>
        <fullName evidence="12">Phospho-N-acetylmuramoyl-pentapeptide-transferase</fullName>
        <ecNumber evidence="12">2.7.8.13</ecNumber>
    </recommendedName>
</protein>
<dbReference type="GO" id="GO:0071555">
    <property type="term" value="P:cell wall organization"/>
    <property type="evidence" value="ECO:0007669"/>
    <property type="project" value="UniProtKB-KW"/>
</dbReference>
<dbReference type="PANTHER" id="PTHR22926">
    <property type="entry name" value="PHOSPHO-N-ACETYLMURAMOYL-PENTAPEPTIDE-TRANSFERASE"/>
    <property type="match status" value="1"/>
</dbReference>
<dbReference type="Pfam" id="PF00953">
    <property type="entry name" value="Glycos_transf_4"/>
    <property type="match status" value="1"/>
</dbReference>